<sequence>MKSTNWKKYAIEFLSVFVAVISAFALSNWNDNRNSEHSELKILTEIKNGIGFDLKDFNSNVGGHKLSLRAIDVFRDLIIGDTVNQDSIGLYYTTLFRDYTPVINRSGYESLKEAGLKTISNDSLRFEIISLYDYYYGIIEILDKVFEMQSFENYFAAVNELLHPYMEFNEAGELILITNPEALTESEKKEILSYLWRLENNRKMKLSRYKLILSEMEKVKERVEDEIREKD</sequence>
<protein>
    <submittedName>
        <fullName evidence="1">Uncharacterized protein</fullName>
    </submittedName>
</protein>
<organism evidence="1 2">
    <name type="scientific">Reichenbachiella ulvae</name>
    <dbReference type="NCBI Taxonomy" id="2980104"/>
    <lineage>
        <taxon>Bacteria</taxon>
        <taxon>Pseudomonadati</taxon>
        <taxon>Bacteroidota</taxon>
        <taxon>Cytophagia</taxon>
        <taxon>Cytophagales</taxon>
        <taxon>Reichenbachiellaceae</taxon>
        <taxon>Reichenbachiella</taxon>
    </lineage>
</organism>
<keyword evidence="2" id="KW-1185">Reference proteome</keyword>
<dbReference type="Proteomes" id="UP001300692">
    <property type="component" value="Unassembled WGS sequence"/>
</dbReference>
<name>A0ABT3CZD4_9BACT</name>
<evidence type="ECO:0000313" key="1">
    <source>
        <dbReference type="EMBL" id="MCV9389058.1"/>
    </source>
</evidence>
<evidence type="ECO:0000313" key="2">
    <source>
        <dbReference type="Proteomes" id="UP001300692"/>
    </source>
</evidence>
<dbReference type="EMBL" id="JAOYOD010000001">
    <property type="protein sequence ID" value="MCV9389058.1"/>
    <property type="molecule type" value="Genomic_DNA"/>
</dbReference>
<accession>A0ABT3CZD4</accession>
<comment type="caution">
    <text evidence="1">The sequence shown here is derived from an EMBL/GenBank/DDBJ whole genome shotgun (WGS) entry which is preliminary data.</text>
</comment>
<dbReference type="RefSeq" id="WP_264139969.1">
    <property type="nucleotide sequence ID" value="NZ_JAOYOD010000001.1"/>
</dbReference>
<proteinExistence type="predicted"/>
<gene>
    <name evidence="1" type="ORF">N7U62_20465</name>
</gene>
<reference evidence="1 2" key="1">
    <citation type="submission" date="2022-10" db="EMBL/GenBank/DDBJ databases">
        <title>Comparative genomics and taxonomic characterization of three novel marine species of genus Reichenbachiella exhibiting antioxidant and polysaccharide degradation activities.</title>
        <authorList>
            <person name="Muhammad N."/>
            <person name="Lee Y.-J."/>
            <person name="Ko J."/>
            <person name="Kim S.-G."/>
        </authorList>
    </citation>
    <scope>NUCLEOTIDE SEQUENCE [LARGE SCALE GENOMIC DNA]</scope>
    <source>
        <strain evidence="1 2">ABR2-5</strain>
    </source>
</reference>